<dbReference type="GO" id="GO:0051724">
    <property type="term" value="F:NAD transmembrane transporter activity"/>
    <property type="evidence" value="ECO:0000318"/>
    <property type="project" value="GO_Central"/>
</dbReference>
<dbReference type="Gene3D" id="1.50.40.10">
    <property type="entry name" value="Mitochondrial carrier domain"/>
    <property type="match status" value="1"/>
</dbReference>
<sequence length="278" mass="31965">MCEKRDYREFVCGWGAANVNILLTFPINKLIFRQQLLGISTTTAFNQLKSEGYWTLYRGVLPPLLQKTTSVSIMFGMYEEFNKKFEQTHPDMPIVVIHTASALLAGCMEAVLMPFERIQTLLQNKTYQEKYKNTIHAFRELRCLGFAEYYRGLTPILLRNGPSNVIFFQFRGEVKKFLPKSDKKSYEIFSNFVSGGLLGAVISTIFYPVNVVKTYMQSSVGGSFPGFIKSFKHVFNERDRSVKNMFKGFHVNYSRSLLSWGLINASYELLKSALYTCR</sequence>
<evidence type="ECO:0000256" key="6">
    <source>
        <dbReference type="ARBA" id="ARBA00022792"/>
    </source>
</evidence>
<evidence type="ECO:0008006" key="16">
    <source>
        <dbReference type="Google" id="ProtNLM"/>
    </source>
</evidence>
<organism evidence="14 15">
    <name type="scientific">Helobdella robusta</name>
    <name type="common">Californian leech</name>
    <dbReference type="NCBI Taxonomy" id="6412"/>
    <lineage>
        <taxon>Eukaryota</taxon>
        <taxon>Metazoa</taxon>
        <taxon>Spiralia</taxon>
        <taxon>Lophotrochozoa</taxon>
        <taxon>Annelida</taxon>
        <taxon>Clitellata</taxon>
        <taxon>Hirudinea</taxon>
        <taxon>Rhynchobdellida</taxon>
        <taxon>Glossiphoniidae</taxon>
        <taxon>Helobdella</taxon>
    </lineage>
</organism>
<name>T1G1H9_HELRO</name>
<dbReference type="InterPro" id="IPR023395">
    <property type="entry name" value="MCP_dom_sf"/>
</dbReference>
<dbReference type="PROSITE" id="PS50920">
    <property type="entry name" value="SOLCAR"/>
    <property type="match status" value="3"/>
</dbReference>
<dbReference type="GO" id="GO:0005743">
    <property type="term" value="C:mitochondrial inner membrane"/>
    <property type="evidence" value="ECO:0007669"/>
    <property type="project" value="UniProtKB-SubCell"/>
</dbReference>
<keyword evidence="3 11" id="KW-0813">Transport</keyword>
<evidence type="ECO:0000256" key="5">
    <source>
        <dbReference type="ARBA" id="ARBA00022737"/>
    </source>
</evidence>
<dbReference type="EMBL" id="AMQM01002997">
    <property type="status" value="NOT_ANNOTATED_CDS"/>
    <property type="molecule type" value="Genomic_DNA"/>
</dbReference>
<evidence type="ECO:0000256" key="4">
    <source>
        <dbReference type="ARBA" id="ARBA00022692"/>
    </source>
</evidence>
<dbReference type="Pfam" id="PF00153">
    <property type="entry name" value="Mito_carr"/>
    <property type="match status" value="3"/>
</dbReference>
<dbReference type="STRING" id="6412.T1G1H9"/>
<evidence type="ECO:0000256" key="7">
    <source>
        <dbReference type="ARBA" id="ARBA00022989"/>
    </source>
</evidence>
<dbReference type="GeneID" id="20214927"/>
<protein>
    <recommendedName>
        <fullName evidence="16">Mitochondrial carrier protein</fullName>
    </recommendedName>
</protein>
<feature type="repeat" description="Solcar" evidence="10">
    <location>
        <begin position="93"/>
        <end position="177"/>
    </location>
</feature>
<dbReference type="EnsemblMetazoa" id="HelroT73742">
    <property type="protein sequence ID" value="HelroP73742"/>
    <property type="gene ID" value="HelroG73742"/>
</dbReference>
<evidence type="ECO:0000256" key="3">
    <source>
        <dbReference type="ARBA" id="ARBA00022448"/>
    </source>
</evidence>
<evidence type="ECO:0000256" key="12">
    <source>
        <dbReference type="SAM" id="Phobius"/>
    </source>
</evidence>
<keyword evidence="9 10" id="KW-0472">Membrane</keyword>
<dbReference type="EMBL" id="KB095959">
    <property type="protein sequence ID" value="ESO09579.1"/>
    <property type="molecule type" value="Genomic_DNA"/>
</dbReference>
<evidence type="ECO:0000256" key="9">
    <source>
        <dbReference type="ARBA" id="ARBA00023136"/>
    </source>
</evidence>
<gene>
    <name evidence="14" type="primary">20214927</name>
    <name evidence="13" type="ORF">HELRODRAFT_73742</name>
</gene>
<dbReference type="FunCoup" id="T1G1H9">
    <property type="interactions" value="1060"/>
</dbReference>
<evidence type="ECO:0000256" key="10">
    <source>
        <dbReference type="PROSITE-ProRule" id="PRU00282"/>
    </source>
</evidence>
<dbReference type="OMA" id="GCAFNTG"/>
<accession>T1G1H9</accession>
<keyword evidence="8" id="KW-0496">Mitochondrion</keyword>
<feature type="repeat" description="Solcar" evidence="10">
    <location>
        <begin position="186"/>
        <end position="273"/>
    </location>
</feature>
<evidence type="ECO:0000313" key="13">
    <source>
        <dbReference type="EMBL" id="ESO09579.1"/>
    </source>
</evidence>
<dbReference type="CTD" id="20214927"/>
<reference evidence="14" key="3">
    <citation type="submission" date="2015-06" db="UniProtKB">
        <authorList>
            <consortium name="EnsemblMetazoa"/>
        </authorList>
    </citation>
    <scope>IDENTIFICATION</scope>
</reference>
<dbReference type="AlphaFoldDB" id="T1G1H9"/>
<dbReference type="PANTHER" id="PTHR46131">
    <property type="entry name" value="SD08549P"/>
    <property type="match status" value="1"/>
</dbReference>
<evidence type="ECO:0000256" key="1">
    <source>
        <dbReference type="ARBA" id="ARBA00004448"/>
    </source>
</evidence>
<comment type="similarity">
    <text evidence="2 11">Belongs to the mitochondrial carrier (TC 2.A.29) family.</text>
</comment>
<evidence type="ECO:0000313" key="14">
    <source>
        <dbReference type="EnsemblMetazoa" id="HelroP73742"/>
    </source>
</evidence>
<dbReference type="InterPro" id="IPR018108">
    <property type="entry name" value="MCP_transmembrane"/>
</dbReference>
<keyword evidence="4 10" id="KW-0812">Transmembrane</keyword>
<evidence type="ECO:0000256" key="2">
    <source>
        <dbReference type="ARBA" id="ARBA00006375"/>
    </source>
</evidence>
<dbReference type="InterPro" id="IPR052465">
    <property type="entry name" value="Mito_NAD+_Carrier"/>
</dbReference>
<dbReference type="eggNOG" id="KOG1519">
    <property type="taxonomic scope" value="Eukaryota"/>
</dbReference>
<keyword evidence="7 12" id="KW-1133">Transmembrane helix</keyword>
<dbReference type="InParanoid" id="T1G1H9"/>
<dbReference type="HOGENOM" id="CLU_061821_0_0_1"/>
<keyword evidence="6" id="KW-0999">Mitochondrion inner membrane</keyword>
<proteinExistence type="inferred from homology"/>
<keyword evidence="5" id="KW-0677">Repeat</keyword>
<dbReference type="Proteomes" id="UP000015101">
    <property type="component" value="Unassembled WGS sequence"/>
</dbReference>
<dbReference type="PANTHER" id="PTHR46131:SF1">
    <property type="entry name" value="SD08549P"/>
    <property type="match status" value="1"/>
</dbReference>
<feature type="repeat" description="Solcar" evidence="10">
    <location>
        <begin position="4"/>
        <end position="84"/>
    </location>
</feature>
<evidence type="ECO:0000313" key="15">
    <source>
        <dbReference type="Proteomes" id="UP000015101"/>
    </source>
</evidence>
<reference evidence="15" key="1">
    <citation type="submission" date="2012-12" db="EMBL/GenBank/DDBJ databases">
        <authorList>
            <person name="Hellsten U."/>
            <person name="Grimwood J."/>
            <person name="Chapman J.A."/>
            <person name="Shapiro H."/>
            <person name="Aerts A."/>
            <person name="Otillar R.P."/>
            <person name="Terry A.Y."/>
            <person name="Boore J.L."/>
            <person name="Simakov O."/>
            <person name="Marletaz F."/>
            <person name="Cho S.-J."/>
            <person name="Edsinger-Gonzales E."/>
            <person name="Havlak P."/>
            <person name="Kuo D.-H."/>
            <person name="Larsson T."/>
            <person name="Lv J."/>
            <person name="Arendt D."/>
            <person name="Savage R."/>
            <person name="Osoegawa K."/>
            <person name="de Jong P."/>
            <person name="Lindberg D.R."/>
            <person name="Seaver E.C."/>
            <person name="Weisblat D.A."/>
            <person name="Putnam N.H."/>
            <person name="Grigoriev I.V."/>
            <person name="Rokhsar D.S."/>
        </authorList>
    </citation>
    <scope>NUCLEOTIDE SEQUENCE</scope>
</reference>
<dbReference type="RefSeq" id="XP_009012672.1">
    <property type="nucleotide sequence ID" value="XM_009014424.1"/>
</dbReference>
<dbReference type="OrthoDB" id="2139348at2759"/>
<evidence type="ECO:0000256" key="11">
    <source>
        <dbReference type="RuleBase" id="RU000488"/>
    </source>
</evidence>
<dbReference type="SUPFAM" id="SSF103506">
    <property type="entry name" value="Mitochondrial carrier"/>
    <property type="match status" value="1"/>
</dbReference>
<feature type="transmembrane region" description="Helical" evidence="12">
    <location>
        <begin position="188"/>
        <end position="209"/>
    </location>
</feature>
<reference evidence="13 15" key="2">
    <citation type="journal article" date="2013" name="Nature">
        <title>Insights into bilaterian evolution from three spiralian genomes.</title>
        <authorList>
            <person name="Simakov O."/>
            <person name="Marletaz F."/>
            <person name="Cho S.J."/>
            <person name="Edsinger-Gonzales E."/>
            <person name="Havlak P."/>
            <person name="Hellsten U."/>
            <person name="Kuo D.H."/>
            <person name="Larsson T."/>
            <person name="Lv J."/>
            <person name="Arendt D."/>
            <person name="Savage R."/>
            <person name="Osoegawa K."/>
            <person name="de Jong P."/>
            <person name="Grimwood J."/>
            <person name="Chapman J.A."/>
            <person name="Shapiro H."/>
            <person name="Aerts A."/>
            <person name="Otillar R.P."/>
            <person name="Terry A.Y."/>
            <person name="Boore J.L."/>
            <person name="Grigoriev I.V."/>
            <person name="Lindberg D.R."/>
            <person name="Seaver E.C."/>
            <person name="Weisblat D.A."/>
            <person name="Putnam N.H."/>
            <person name="Rokhsar D.S."/>
        </authorList>
    </citation>
    <scope>NUCLEOTIDE SEQUENCE</scope>
</reference>
<evidence type="ECO:0000256" key="8">
    <source>
        <dbReference type="ARBA" id="ARBA00023128"/>
    </source>
</evidence>
<dbReference type="KEGG" id="hro:HELRODRAFT_73742"/>
<keyword evidence="15" id="KW-1185">Reference proteome</keyword>
<dbReference type="GO" id="GO:0005739">
    <property type="term" value="C:mitochondrion"/>
    <property type="evidence" value="ECO:0000318"/>
    <property type="project" value="GO_Central"/>
</dbReference>
<comment type="subcellular location">
    <subcellularLocation>
        <location evidence="1">Mitochondrion inner membrane</location>
        <topology evidence="1">Multi-pass membrane protein</topology>
    </subcellularLocation>
</comment>